<keyword evidence="1" id="KW-1133">Transmembrane helix</keyword>
<comment type="caution">
    <text evidence="2">The sequence shown here is derived from an EMBL/GenBank/DDBJ whole genome shotgun (WGS) entry which is preliminary data.</text>
</comment>
<evidence type="ECO:0000256" key="1">
    <source>
        <dbReference type="SAM" id="Phobius"/>
    </source>
</evidence>
<dbReference type="Pfam" id="PF03140">
    <property type="entry name" value="DUF247"/>
    <property type="match status" value="1"/>
</dbReference>
<sequence length="520" mass="57100">MACYADSILKYASTETEWAKHIGDVFDLDLPQLIPSILRIPESVKASDPQSFSPQMVGLGPFHHFQAPLWELTATKRRFIQQGLRRLSGFDDFRAFTGEVVAPLLPLIRAQYGDATRILDISDSALGSLIAIDCLFLLELLLFTAGSSESCSAEVESEKSSRLGSLLMNDALMLENQIPLFWLMDRACCQLDLARVCDRISPIKLQQAAPEDCRRLPGHLLEYLYFRIVGDASTTSSSEQSSHSSPVAWIMETVPAGLLIGQISNGGDNGEAIDVLKFAAKKAGGSWLGGALSWCLDLGIFKFLDRYLQEEEALIPTASQLARGLGVKFLCRPNPSEGRIITISFDKQGTTLCLVAFTIKPNCEVLMKNLVAYESLARSQHPQLLTRYVELMRCLIRSPKDAKLLREAGVLVIDDGGDDKNVVELFGRISACAGAGVATWGGETAIDSEIEAVNDCYYSNVKIMIWRRSKMGLKLGLRILILLTAFGALVYFVIKQLPKLYGLDAGDCLSLWYGPGPSTL</sequence>
<dbReference type="AlphaFoldDB" id="A0AAV0L9R8"/>
<dbReference type="PANTHER" id="PTHR31549">
    <property type="entry name" value="PROTEIN, PUTATIVE (DUF247)-RELATED-RELATED"/>
    <property type="match status" value="1"/>
</dbReference>
<protein>
    <submittedName>
        <fullName evidence="2">Uncharacterized protein</fullName>
    </submittedName>
</protein>
<dbReference type="EMBL" id="CAMGYJ010000006">
    <property type="protein sequence ID" value="CAI0430489.1"/>
    <property type="molecule type" value="Genomic_DNA"/>
</dbReference>
<gene>
    <name evidence="2" type="ORF">LITE_LOCUS22626</name>
</gene>
<keyword evidence="1" id="KW-0812">Transmembrane</keyword>
<keyword evidence="3" id="KW-1185">Reference proteome</keyword>
<organism evidence="2 3">
    <name type="scientific">Linum tenue</name>
    <dbReference type="NCBI Taxonomy" id="586396"/>
    <lineage>
        <taxon>Eukaryota</taxon>
        <taxon>Viridiplantae</taxon>
        <taxon>Streptophyta</taxon>
        <taxon>Embryophyta</taxon>
        <taxon>Tracheophyta</taxon>
        <taxon>Spermatophyta</taxon>
        <taxon>Magnoliopsida</taxon>
        <taxon>eudicotyledons</taxon>
        <taxon>Gunneridae</taxon>
        <taxon>Pentapetalae</taxon>
        <taxon>rosids</taxon>
        <taxon>fabids</taxon>
        <taxon>Malpighiales</taxon>
        <taxon>Linaceae</taxon>
        <taxon>Linum</taxon>
    </lineage>
</organism>
<dbReference type="PANTHER" id="PTHR31549:SF23">
    <property type="entry name" value="OS03G0591600 PROTEIN"/>
    <property type="match status" value="1"/>
</dbReference>
<reference evidence="2" key="1">
    <citation type="submission" date="2022-08" db="EMBL/GenBank/DDBJ databases">
        <authorList>
            <person name="Gutierrez-Valencia J."/>
        </authorList>
    </citation>
    <scope>NUCLEOTIDE SEQUENCE</scope>
</reference>
<dbReference type="Proteomes" id="UP001154282">
    <property type="component" value="Unassembled WGS sequence"/>
</dbReference>
<evidence type="ECO:0000313" key="3">
    <source>
        <dbReference type="Proteomes" id="UP001154282"/>
    </source>
</evidence>
<proteinExistence type="predicted"/>
<feature type="transmembrane region" description="Helical" evidence="1">
    <location>
        <begin position="475"/>
        <end position="494"/>
    </location>
</feature>
<accession>A0AAV0L9R8</accession>
<keyword evidence="1" id="KW-0472">Membrane</keyword>
<dbReference type="InterPro" id="IPR004158">
    <property type="entry name" value="DUF247_pln"/>
</dbReference>
<name>A0AAV0L9R8_9ROSI</name>
<evidence type="ECO:0000313" key="2">
    <source>
        <dbReference type="EMBL" id="CAI0430489.1"/>
    </source>
</evidence>